<keyword evidence="2" id="KW-1185">Reference proteome</keyword>
<name>A0ABR2QEU9_9ROSI</name>
<evidence type="ECO:0000313" key="1">
    <source>
        <dbReference type="EMBL" id="KAK8999203.1"/>
    </source>
</evidence>
<accession>A0ABR2QEU9</accession>
<gene>
    <name evidence="1" type="ORF">V6N11_070379</name>
</gene>
<organism evidence="1 2">
    <name type="scientific">Hibiscus sabdariffa</name>
    <name type="common">roselle</name>
    <dbReference type="NCBI Taxonomy" id="183260"/>
    <lineage>
        <taxon>Eukaryota</taxon>
        <taxon>Viridiplantae</taxon>
        <taxon>Streptophyta</taxon>
        <taxon>Embryophyta</taxon>
        <taxon>Tracheophyta</taxon>
        <taxon>Spermatophyta</taxon>
        <taxon>Magnoliopsida</taxon>
        <taxon>eudicotyledons</taxon>
        <taxon>Gunneridae</taxon>
        <taxon>Pentapetalae</taxon>
        <taxon>rosids</taxon>
        <taxon>malvids</taxon>
        <taxon>Malvales</taxon>
        <taxon>Malvaceae</taxon>
        <taxon>Malvoideae</taxon>
        <taxon>Hibiscus</taxon>
    </lineage>
</organism>
<dbReference type="EMBL" id="JBBPBN010000040">
    <property type="protein sequence ID" value="KAK8999203.1"/>
    <property type="molecule type" value="Genomic_DNA"/>
</dbReference>
<reference evidence="1 2" key="1">
    <citation type="journal article" date="2024" name="G3 (Bethesda)">
        <title>Genome assembly of Hibiscus sabdariffa L. provides insights into metabolisms of medicinal natural products.</title>
        <authorList>
            <person name="Kim T."/>
        </authorList>
    </citation>
    <scope>NUCLEOTIDE SEQUENCE [LARGE SCALE GENOMIC DNA]</scope>
    <source>
        <strain evidence="1">TK-2024</strain>
        <tissue evidence="1">Old leaves</tissue>
    </source>
</reference>
<comment type="caution">
    <text evidence="1">The sequence shown here is derived from an EMBL/GenBank/DDBJ whole genome shotgun (WGS) entry which is preliminary data.</text>
</comment>
<evidence type="ECO:0000313" key="2">
    <source>
        <dbReference type="Proteomes" id="UP001396334"/>
    </source>
</evidence>
<protein>
    <submittedName>
        <fullName evidence="1">Uncharacterized protein</fullName>
    </submittedName>
</protein>
<proteinExistence type="predicted"/>
<dbReference type="Proteomes" id="UP001396334">
    <property type="component" value="Unassembled WGS sequence"/>
</dbReference>
<sequence>MEESLKELADHAAKAVQEKIHISAKEFIKLTITRNLDRNATRFKEVKAKAAEEEEKNVEAEWGRMKDLMSYIKGMI</sequence>